<name>U6F2E5_LACHE</name>
<protein>
    <submittedName>
        <fullName evidence="1">RelE family toxin-antitoxin system</fullName>
    </submittedName>
</protein>
<sequence length="137" mass="16411">MYMNLIVYLLSEKGNNVQKKLKFEMYERLNGHNEFYEYLNSLTVKEQAKLLSLIKQVELNGISVAVQQHWIGVIDSDIFELRARFSNKQMRGLYFHVDDGKYVITHGFSKTTKKMPLRENKHAHDIRNEYYERKNYE</sequence>
<reference evidence="1" key="1">
    <citation type="submission" date="2013-09" db="EMBL/GenBank/DDBJ databases">
        <title>Draft Genome Sequence of five Lactobacillus helveticus strains CIRM-BIA 101T, 103, 104, 951 and 953 isolated from milk product.</title>
        <authorList>
            <person name="Valence F."/>
            <person name="Chuat V."/>
            <person name="Ma L."/>
            <person name="Creno S."/>
            <person name="Falentin H."/>
            <person name="Lortal S."/>
            <person name="Bizet C."/>
            <person name="Clermont D."/>
            <person name="Loux V."/>
            <person name="Bouchier C."/>
            <person name="Cousin S."/>
        </authorList>
    </citation>
    <scope>NUCLEOTIDE SEQUENCE [LARGE SCALE GENOMIC DNA]</scope>
    <source>
        <strain evidence="1">CIRM-BIA 951</strain>
    </source>
</reference>
<dbReference type="InterPro" id="IPR009241">
    <property type="entry name" value="HigB-like"/>
</dbReference>
<accession>U6F2E5</accession>
<comment type="caution">
    <text evidence="1">The sequence shown here is derived from an EMBL/GenBank/DDBJ whole genome shotgun (WGS) entry which is preliminary data.</text>
</comment>
<organism evidence="1 2">
    <name type="scientific">Lactobacillus helveticus CIRM-BIA 951</name>
    <dbReference type="NCBI Taxonomy" id="1226334"/>
    <lineage>
        <taxon>Bacteria</taxon>
        <taxon>Bacillati</taxon>
        <taxon>Bacillota</taxon>
        <taxon>Bacilli</taxon>
        <taxon>Lactobacillales</taxon>
        <taxon>Lactobacillaceae</taxon>
        <taxon>Lactobacillus</taxon>
    </lineage>
</organism>
<dbReference type="AlphaFoldDB" id="U6F2E5"/>
<evidence type="ECO:0000313" key="2">
    <source>
        <dbReference type="Proteomes" id="UP000017248"/>
    </source>
</evidence>
<dbReference type="Pfam" id="PF05973">
    <property type="entry name" value="Gp49"/>
    <property type="match status" value="1"/>
</dbReference>
<dbReference type="Proteomes" id="UP000017248">
    <property type="component" value="Unassembled WGS sequence"/>
</dbReference>
<proteinExistence type="predicted"/>
<gene>
    <name evidence="1" type="ORF">LHCIRMBIA951_01682</name>
</gene>
<evidence type="ECO:0000313" key="1">
    <source>
        <dbReference type="EMBL" id="CDI58312.1"/>
    </source>
</evidence>
<dbReference type="EMBL" id="CBUK010000063">
    <property type="protein sequence ID" value="CDI58312.1"/>
    <property type="molecule type" value="Genomic_DNA"/>
</dbReference>
<dbReference type="HOGENOM" id="CLU_122734_4_0_9"/>
<keyword evidence="2" id="KW-1185">Reference proteome</keyword>